<feature type="transmembrane region" description="Helical" evidence="2">
    <location>
        <begin position="422"/>
        <end position="442"/>
    </location>
</feature>
<evidence type="ECO:0000313" key="3">
    <source>
        <dbReference type="EMBL" id="KAE8420837.1"/>
    </source>
</evidence>
<proteinExistence type="predicted"/>
<organism evidence="3 4">
    <name type="scientific">Aspergillus pseudocaelatus</name>
    <dbReference type="NCBI Taxonomy" id="1825620"/>
    <lineage>
        <taxon>Eukaryota</taxon>
        <taxon>Fungi</taxon>
        <taxon>Dikarya</taxon>
        <taxon>Ascomycota</taxon>
        <taxon>Pezizomycotina</taxon>
        <taxon>Eurotiomycetes</taxon>
        <taxon>Eurotiomycetidae</taxon>
        <taxon>Eurotiales</taxon>
        <taxon>Aspergillaceae</taxon>
        <taxon>Aspergillus</taxon>
        <taxon>Aspergillus subgen. Circumdati</taxon>
    </lineage>
</organism>
<feature type="compositionally biased region" description="Polar residues" evidence="1">
    <location>
        <begin position="170"/>
        <end position="186"/>
    </location>
</feature>
<name>A0ABQ6WUQ0_9EURO</name>
<keyword evidence="2" id="KW-0472">Membrane</keyword>
<gene>
    <name evidence="3" type="ORF">BDV36DRAFT_281076</name>
</gene>
<reference evidence="3 4" key="1">
    <citation type="submission" date="2019-04" db="EMBL/GenBank/DDBJ databases">
        <authorList>
            <consortium name="DOE Joint Genome Institute"/>
            <person name="Mondo S."/>
            <person name="Kjaerbolling I."/>
            <person name="Vesth T."/>
            <person name="Frisvad J.C."/>
            <person name="Nybo J.L."/>
            <person name="Theobald S."/>
            <person name="Kildgaard S."/>
            <person name="Isbrandt T."/>
            <person name="Kuo A."/>
            <person name="Sato A."/>
            <person name="Lyhne E.K."/>
            <person name="Kogle M.E."/>
            <person name="Wiebenga A."/>
            <person name="Kun R.S."/>
            <person name="Lubbers R.J."/>
            <person name="Makela M.R."/>
            <person name="Barry K."/>
            <person name="Chovatia M."/>
            <person name="Clum A."/>
            <person name="Daum C."/>
            <person name="Haridas S."/>
            <person name="He G."/>
            <person name="LaButti K."/>
            <person name="Lipzen A."/>
            <person name="Riley R."/>
            <person name="Salamov A."/>
            <person name="Simmons B.A."/>
            <person name="Magnuson J.K."/>
            <person name="Henrissat B."/>
            <person name="Mortensen U.H."/>
            <person name="Larsen T.O."/>
            <person name="Devries R.P."/>
            <person name="Grigoriev I.V."/>
            <person name="Machida M."/>
            <person name="Baker S.E."/>
            <person name="Andersen M.R."/>
            <person name="Cantor M.N."/>
            <person name="Hua S.X."/>
        </authorList>
    </citation>
    <scope>NUCLEOTIDE SEQUENCE [LARGE SCALE GENOMIC DNA]</scope>
    <source>
        <strain evidence="3 4">CBS 117616</strain>
    </source>
</reference>
<evidence type="ECO:0000256" key="2">
    <source>
        <dbReference type="SAM" id="Phobius"/>
    </source>
</evidence>
<feature type="transmembrane region" description="Helical" evidence="2">
    <location>
        <begin position="390"/>
        <end position="410"/>
    </location>
</feature>
<dbReference type="EMBL" id="ML735705">
    <property type="protein sequence ID" value="KAE8420837.1"/>
    <property type="molecule type" value="Genomic_DNA"/>
</dbReference>
<feature type="region of interest" description="Disordered" evidence="1">
    <location>
        <begin position="157"/>
        <end position="189"/>
    </location>
</feature>
<protein>
    <submittedName>
        <fullName evidence="3">Uncharacterized protein</fullName>
    </submittedName>
</protein>
<evidence type="ECO:0000313" key="4">
    <source>
        <dbReference type="Proteomes" id="UP000325395"/>
    </source>
</evidence>
<keyword evidence="4" id="KW-1185">Reference proteome</keyword>
<evidence type="ECO:0000256" key="1">
    <source>
        <dbReference type="SAM" id="MobiDB-lite"/>
    </source>
</evidence>
<keyword evidence="2" id="KW-1133">Transmembrane helix</keyword>
<dbReference type="Proteomes" id="UP000325395">
    <property type="component" value="Unassembled WGS sequence"/>
</dbReference>
<accession>A0ABQ6WUQ0</accession>
<keyword evidence="2" id="KW-0812">Transmembrane</keyword>
<sequence length="443" mass="50259">MISGQPEDITGYYKENTDQDGEEHFAEILAHGRSFLVESNAFGALREDLRHFVHPFAKQKSQAFSSILDGIGPETSSWALTDACTRIWAKISSMTVALTSHLGLKDDAIPPGHQRIRWKNVHGKWLYDDYVEHEHGALQALQSYLSTLAYKTKTATEGSTSKNDSFRHAQISSPNSNSGGAHSSEASAVADELHDAPQNRIVDCHQQDLECGERSSRTLHLMVCIEKGRYSVELYQEPVTELIDDRQLFHTLKRVYYEHRGRFKQYWSLRTVTSIQFMKFTYGGRQYLDVRCHEEICETGKACSCIPPPKLVHPNGTEYECRPIPPKLSPPVGPRMMMDHYINADYIPANTTLIMDQLPKRTCGQLQSDYSELKEAWGILYKEDWHWAKIWCILAFGFFPPSLLFGVLWGTLNRDIQGAFGIASWWMTGAMILIGIVGTCTWS</sequence>